<dbReference type="PANTHER" id="PTHR11902">
    <property type="entry name" value="ENOLASE"/>
    <property type="match status" value="1"/>
</dbReference>
<dbReference type="SMART" id="SM01193">
    <property type="entry name" value="Enolase_N"/>
    <property type="match status" value="1"/>
</dbReference>
<evidence type="ECO:0000256" key="1">
    <source>
        <dbReference type="ARBA" id="ARBA00005031"/>
    </source>
</evidence>
<organism evidence="14 15">
    <name type="scientific">Lacrimispora celerecrescens</name>
    <dbReference type="NCBI Taxonomy" id="29354"/>
    <lineage>
        <taxon>Bacteria</taxon>
        <taxon>Bacillati</taxon>
        <taxon>Bacillota</taxon>
        <taxon>Clostridia</taxon>
        <taxon>Lachnospirales</taxon>
        <taxon>Lachnospiraceae</taxon>
        <taxon>Lacrimispora</taxon>
    </lineage>
</organism>
<dbReference type="PRINTS" id="PR00148">
    <property type="entry name" value="ENOLASE"/>
</dbReference>
<evidence type="ECO:0000256" key="4">
    <source>
        <dbReference type="ARBA" id="ARBA00017068"/>
    </source>
</evidence>
<dbReference type="EC" id="4.2.1.11" evidence="3"/>
<dbReference type="AlphaFoldDB" id="A0A084JJN8"/>
<dbReference type="GO" id="GO:0000287">
    <property type="term" value="F:magnesium ion binding"/>
    <property type="evidence" value="ECO:0007669"/>
    <property type="project" value="InterPro"/>
</dbReference>
<evidence type="ECO:0000313" key="14">
    <source>
        <dbReference type="EMBL" id="KEZ89172.1"/>
    </source>
</evidence>
<evidence type="ECO:0000256" key="2">
    <source>
        <dbReference type="ARBA" id="ARBA00009604"/>
    </source>
</evidence>
<evidence type="ECO:0000256" key="8">
    <source>
        <dbReference type="ARBA" id="ARBA00023152"/>
    </source>
</evidence>
<dbReference type="SMART" id="SM01192">
    <property type="entry name" value="Enolase_C"/>
    <property type="match status" value="1"/>
</dbReference>
<gene>
    <name evidence="14" type="ORF">IO98_17165</name>
</gene>
<feature type="domain" description="Enolase C-terminal TIM barrel" evidence="12">
    <location>
        <begin position="123"/>
        <end position="389"/>
    </location>
</feature>
<comment type="similarity">
    <text evidence="2">Belongs to the enolase family.</text>
</comment>
<dbReference type="OrthoDB" id="1891751at2"/>
<dbReference type="EMBL" id="JPME01000020">
    <property type="protein sequence ID" value="KEZ89172.1"/>
    <property type="molecule type" value="Genomic_DNA"/>
</dbReference>
<evidence type="ECO:0000256" key="6">
    <source>
        <dbReference type="ARBA" id="ARBA00022723"/>
    </source>
</evidence>
<reference evidence="14 15" key="1">
    <citation type="submission" date="2014-07" db="EMBL/GenBank/DDBJ databases">
        <title>Draft genome of Clostridium celerecrescens 152B isolated from sediments associated with methane hydrate from Krishna Godavari basin.</title>
        <authorList>
            <person name="Honkalas V.S."/>
            <person name="Dabir A.P."/>
            <person name="Arora P."/>
            <person name="Dhakephalkar P.K."/>
        </authorList>
    </citation>
    <scope>NUCLEOTIDE SEQUENCE [LARGE SCALE GENOMIC DNA]</scope>
    <source>
        <strain evidence="14 15">152B</strain>
    </source>
</reference>
<comment type="pathway">
    <text evidence="1">Carbohydrate degradation; glycolysis; pyruvate from D-glyceraldehyde 3-phosphate: step 4/5.</text>
</comment>
<dbReference type="PANTHER" id="PTHR11902:SF1">
    <property type="entry name" value="ENOLASE"/>
    <property type="match status" value="1"/>
</dbReference>
<dbReference type="SUPFAM" id="SSF51604">
    <property type="entry name" value="Enolase C-terminal domain-like"/>
    <property type="match status" value="1"/>
</dbReference>
<dbReference type="GO" id="GO:0006096">
    <property type="term" value="P:glycolytic process"/>
    <property type="evidence" value="ECO:0007669"/>
    <property type="project" value="UniProtKB-UniPathway"/>
</dbReference>
<dbReference type="Pfam" id="PF00113">
    <property type="entry name" value="Enolase_C"/>
    <property type="match status" value="1"/>
</dbReference>
<keyword evidence="15" id="KW-1185">Reference proteome</keyword>
<dbReference type="STRING" id="29354.IO98_17165"/>
<comment type="catalytic activity">
    <reaction evidence="10">
        <text>(2R)-2-phosphoglycerate = phosphoenolpyruvate + H2O</text>
        <dbReference type="Rhea" id="RHEA:10164"/>
        <dbReference type="ChEBI" id="CHEBI:15377"/>
        <dbReference type="ChEBI" id="CHEBI:58289"/>
        <dbReference type="ChEBI" id="CHEBI:58702"/>
        <dbReference type="EC" id="4.2.1.11"/>
    </reaction>
    <physiologicalReaction direction="left-to-right" evidence="10">
        <dbReference type="Rhea" id="RHEA:10165"/>
    </physiologicalReaction>
</comment>
<dbReference type="SUPFAM" id="SSF54826">
    <property type="entry name" value="Enolase N-terminal domain-like"/>
    <property type="match status" value="1"/>
</dbReference>
<accession>A0A084JJN8</accession>
<sequence length="400" mass="43662">MLNGLDIIEVTGRIVRDSWGYPGVEAEVILENGAHGRATVSLVNTGRAEKQAEFVGGWLSETILFEDASDQGRIDRMLTQAAEENRAAGDGNQGVLVLSMAVARAAGAGLHLPLYRYLGGSSAPVMPVPMMSMICGGSRDKGLDFHEIMVVPQGADSYSDGLRMGVEIYQALKRLLSISGFSTSTGDGGGFKADMKNSEEALHYLMDSFKLAGYKPGTDVLVAINADADRLYVKEDGTYWFSNESRMGGISINRVQKDMLAYYLRLADGFPICAVMNGLWKEDLEGREQMMKLLEHRTLLVSDDFTAANATIIRMEQAGTVTRALEMVEKARKAGHKVIIASDGKDTEESFLADMAAAVGADYVKSGAPCRGECATKYNELLRIEEFYRKFGRAVMEYSF</sequence>
<evidence type="ECO:0000256" key="9">
    <source>
        <dbReference type="ARBA" id="ARBA00023239"/>
    </source>
</evidence>
<dbReference type="InterPro" id="IPR020811">
    <property type="entry name" value="Enolase_N"/>
</dbReference>
<keyword evidence="7 11" id="KW-0460">Magnesium</keyword>
<dbReference type="Proteomes" id="UP000028525">
    <property type="component" value="Unassembled WGS sequence"/>
</dbReference>
<dbReference type="InterPro" id="IPR000941">
    <property type="entry name" value="Enolase"/>
</dbReference>
<evidence type="ECO:0000256" key="5">
    <source>
        <dbReference type="ARBA" id="ARBA00022525"/>
    </source>
</evidence>
<feature type="binding site" evidence="11">
    <location>
        <position position="235"/>
    </location>
    <ligand>
        <name>Mg(2+)</name>
        <dbReference type="ChEBI" id="CHEBI:18420"/>
    </ligand>
</feature>
<keyword evidence="9" id="KW-0456">Lyase</keyword>
<dbReference type="GO" id="GO:0000015">
    <property type="term" value="C:phosphopyruvate hydratase complex"/>
    <property type="evidence" value="ECO:0007669"/>
    <property type="project" value="InterPro"/>
</dbReference>
<comment type="cofactor">
    <cofactor evidence="11">
        <name>Mg(2+)</name>
        <dbReference type="ChEBI" id="CHEBI:18420"/>
    </cofactor>
    <text evidence="11">Mg(2+) is required for catalysis and for stabilizing the dimer.</text>
</comment>
<dbReference type="InterPro" id="IPR029017">
    <property type="entry name" value="Enolase-like_N"/>
</dbReference>
<dbReference type="GO" id="GO:0004634">
    <property type="term" value="F:phosphopyruvate hydratase activity"/>
    <property type="evidence" value="ECO:0007669"/>
    <property type="project" value="UniProtKB-EC"/>
</dbReference>
<name>A0A084JJN8_9FIRM</name>
<feature type="domain" description="Enolase N-terminal" evidence="13">
    <location>
        <begin position="7"/>
        <end position="118"/>
    </location>
</feature>
<dbReference type="InterPro" id="IPR020810">
    <property type="entry name" value="Enolase_C"/>
</dbReference>
<dbReference type="Gene3D" id="3.30.390.10">
    <property type="entry name" value="Enolase-like, N-terminal domain"/>
    <property type="match status" value="1"/>
</dbReference>
<evidence type="ECO:0000256" key="7">
    <source>
        <dbReference type="ARBA" id="ARBA00022842"/>
    </source>
</evidence>
<protein>
    <recommendedName>
        <fullName evidence="4">Enolase</fullName>
        <ecNumber evidence="3">4.2.1.11</ecNumber>
    </recommendedName>
</protein>
<evidence type="ECO:0000259" key="13">
    <source>
        <dbReference type="SMART" id="SM01193"/>
    </source>
</evidence>
<evidence type="ECO:0000256" key="3">
    <source>
        <dbReference type="ARBA" id="ARBA00012058"/>
    </source>
</evidence>
<evidence type="ECO:0000256" key="10">
    <source>
        <dbReference type="ARBA" id="ARBA00048951"/>
    </source>
</evidence>
<keyword evidence="8" id="KW-0324">Glycolysis</keyword>
<evidence type="ECO:0000259" key="12">
    <source>
        <dbReference type="SMART" id="SM01192"/>
    </source>
</evidence>
<dbReference type="UniPathway" id="UPA00109">
    <property type="reaction ID" value="UER00187"/>
</dbReference>
<evidence type="ECO:0000313" key="15">
    <source>
        <dbReference type="Proteomes" id="UP000028525"/>
    </source>
</evidence>
<keyword evidence="6 11" id="KW-0479">Metal-binding</keyword>
<keyword evidence="5" id="KW-0964">Secreted</keyword>
<dbReference type="PIRSF" id="PIRSF001400">
    <property type="entry name" value="Enolase"/>
    <property type="match status" value="1"/>
</dbReference>
<dbReference type="Gene3D" id="3.20.20.120">
    <property type="entry name" value="Enolase-like C-terminal domain"/>
    <property type="match status" value="1"/>
</dbReference>
<dbReference type="RefSeq" id="WP_038283121.1">
    <property type="nucleotide sequence ID" value="NZ_JPME01000020.1"/>
</dbReference>
<dbReference type="InterPro" id="IPR036849">
    <property type="entry name" value="Enolase-like_C_sf"/>
</dbReference>
<proteinExistence type="inferred from homology"/>
<comment type="caution">
    <text evidence="14">The sequence shown here is derived from an EMBL/GenBank/DDBJ whole genome shotgun (WGS) entry which is preliminary data.</text>
</comment>
<evidence type="ECO:0000256" key="11">
    <source>
        <dbReference type="PIRSR" id="PIRSR001400-3"/>
    </source>
</evidence>